<dbReference type="Proteomes" id="UP000288675">
    <property type="component" value="Chromosome"/>
</dbReference>
<reference evidence="1 2" key="1">
    <citation type="submission" date="2019-01" db="EMBL/GenBank/DDBJ databases">
        <title>Genome sequence of Bacillus glycinifermentans SRCM103574.</title>
        <authorList>
            <person name="Kong H.-J."/>
            <person name="Jeong S.-Y."/>
            <person name="Jeong D.-Y."/>
        </authorList>
    </citation>
    <scope>NUCLEOTIDE SEQUENCE [LARGE SCALE GENOMIC DNA]</scope>
    <source>
        <strain evidence="1 2">SRCM103574</strain>
    </source>
</reference>
<protein>
    <submittedName>
        <fullName evidence="1">Uncharacterized protein</fullName>
    </submittedName>
</protein>
<dbReference type="RefSeq" id="WP_046129812.1">
    <property type="nucleotide sequence ID" value="NZ_CP035232.1"/>
</dbReference>
<name>A0AAJ3YZA4_9BACI</name>
<gene>
    <name evidence="1" type="ORF">EQZ20_13910</name>
</gene>
<dbReference type="GeneID" id="82853764"/>
<evidence type="ECO:0000313" key="1">
    <source>
        <dbReference type="EMBL" id="QAT65887.1"/>
    </source>
</evidence>
<sequence>MYQDFYPYTPSDVTDHSYDAGAYDYRIYEPFEGQIITAPANTRYWRRGTEVFLHSSAIDPYGREMLYIAYPIRRPNNVCSLRAVAISANEYRGMQPYTQRYGYHP</sequence>
<proteinExistence type="predicted"/>
<dbReference type="KEGG" id="bgy:BGLY_2752"/>
<organism evidence="1 2">
    <name type="scientific">Bacillus glycinifermentans</name>
    <dbReference type="NCBI Taxonomy" id="1664069"/>
    <lineage>
        <taxon>Bacteria</taxon>
        <taxon>Bacillati</taxon>
        <taxon>Bacillota</taxon>
        <taxon>Bacilli</taxon>
        <taxon>Bacillales</taxon>
        <taxon>Bacillaceae</taxon>
        <taxon>Bacillus</taxon>
    </lineage>
</organism>
<dbReference type="AlphaFoldDB" id="A0AAJ3YZA4"/>
<evidence type="ECO:0000313" key="2">
    <source>
        <dbReference type="Proteomes" id="UP000288675"/>
    </source>
</evidence>
<dbReference type="EMBL" id="CP035232">
    <property type="protein sequence ID" value="QAT65887.1"/>
    <property type="molecule type" value="Genomic_DNA"/>
</dbReference>
<accession>A0AAJ3YZA4</accession>